<dbReference type="eggNOG" id="COG0702">
    <property type="taxonomic scope" value="Bacteria"/>
</dbReference>
<gene>
    <name evidence="3" type="ORF">PaecuDRAFT_3682</name>
</gene>
<evidence type="ECO:0000259" key="2">
    <source>
        <dbReference type="Pfam" id="PF01370"/>
    </source>
</evidence>
<organism evidence="3 4">
    <name type="scientific">Paenibacillus curdlanolyticus YK9</name>
    <dbReference type="NCBI Taxonomy" id="717606"/>
    <lineage>
        <taxon>Bacteria</taxon>
        <taxon>Bacillati</taxon>
        <taxon>Bacillota</taxon>
        <taxon>Bacilli</taxon>
        <taxon>Bacillales</taxon>
        <taxon>Paenibacillaceae</taxon>
        <taxon>Paenibacillus</taxon>
    </lineage>
</organism>
<protein>
    <recommendedName>
        <fullName evidence="2">NAD-dependent epimerase/dehydratase domain-containing protein</fullName>
    </recommendedName>
</protein>
<dbReference type="Proteomes" id="UP000005387">
    <property type="component" value="Unassembled WGS sequence"/>
</dbReference>
<dbReference type="PANTHER" id="PTHR14097:SF8">
    <property type="entry name" value="NAD(P)-BINDING DOMAIN-CONTAINING PROTEIN"/>
    <property type="match status" value="1"/>
</dbReference>
<dbReference type="EMBL" id="AEDD01000010">
    <property type="protein sequence ID" value="EFM09633.1"/>
    <property type="molecule type" value="Genomic_DNA"/>
</dbReference>
<evidence type="ECO:0000256" key="1">
    <source>
        <dbReference type="ARBA" id="ARBA00004370"/>
    </source>
</evidence>
<keyword evidence="4" id="KW-1185">Reference proteome</keyword>
<dbReference type="RefSeq" id="WP_006039668.1">
    <property type="nucleotide sequence ID" value="NZ_AEDD01000010.1"/>
</dbReference>
<dbReference type="Gene3D" id="3.40.50.720">
    <property type="entry name" value="NAD(P)-binding Rossmann-like Domain"/>
    <property type="match status" value="1"/>
</dbReference>
<sequence length="234" mass="26450">MAEYEYAGRKIRVIITGVTGMVGEGVLEECLRHPEVERVLVLGRKPCGRQHPKLQEVIHSDFHDLSLIESDLTGYNACFFCLGVSSVGMTEADYTSVTYGLTLHVASTLARLNPEMVLTYVTGAGTDSTEQGRSMWARVKGKTENELMQLPLKAAYMFRPGYLHPTKGLRNAHKYYRYISWLYPMAKLLFPKHMLTLRQLGVAMIHAATMGYDRPILEARDIERLASGHRTRKQ</sequence>
<dbReference type="Pfam" id="PF01370">
    <property type="entry name" value="Epimerase"/>
    <property type="match status" value="1"/>
</dbReference>
<dbReference type="OrthoDB" id="9785372at2"/>
<dbReference type="GO" id="GO:0016020">
    <property type="term" value="C:membrane"/>
    <property type="evidence" value="ECO:0007669"/>
    <property type="project" value="UniProtKB-SubCell"/>
</dbReference>
<name>E0IDH8_9BACL</name>
<evidence type="ECO:0000313" key="4">
    <source>
        <dbReference type="Proteomes" id="UP000005387"/>
    </source>
</evidence>
<reference evidence="3 4" key="1">
    <citation type="submission" date="2010-07" db="EMBL/GenBank/DDBJ databases">
        <title>The draft genome of Paenibacillus curdlanolyticus YK9.</title>
        <authorList>
            <consortium name="US DOE Joint Genome Institute (JGI-PGF)"/>
            <person name="Lucas S."/>
            <person name="Copeland A."/>
            <person name="Lapidus A."/>
            <person name="Cheng J.-F."/>
            <person name="Bruce D."/>
            <person name="Goodwin L."/>
            <person name="Pitluck S."/>
            <person name="Land M.L."/>
            <person name="Hauser L."/>
            <person name="Chang Y.-J."/>
            <person name="Jeffries C."/>
            <person name="Anderson I.J."/>
            <person name="Johnson E."/>
            <person name="Loganathan U."/>
            <person name="Mulhopadhyay B."/>
            <person name="Kyrpides N."/>
            <person name="Woyke T.J."/>
        </authorList>
    </citation>
    <scope>NUCLEOTIDE SEQUENCE [LARGE SCALE GENOMIC DNA]</scope>
    <source>
        <strain evidence="3 4">YK9</strain>
    </source>
</reference>
<dbReference type="AlphaFoldDB" id="E0IDH8"/>
<dbReference type="SUPFAM" id="SSF51735">
    <property type="entry name" value="NAD(P)-binding Rossmann-fold domains"/>
    <property type="match status" value="1"/>
</dbReference>
<evidence type="ECO:0000313" key="3">
    <source>
        <dbReference type="EMBL" id="EFM09633.1"/>
    </source>
</evidence>
<accession>E0IDH8</accession>
<dbReference type="PANTHER" id="PTHR14097">
    <property type="entry name" value="OXIDOREDUCTASE HTATIP2"/>
    <property type="match status" value="1"/>
</dbReference>
<comment type="subcellular location">
    <subcellularLocation>
        <location evidence="1">Membrane</location>
    </subcellularLocation>
</comment>
<dbReference type="STRING" id="717606.PaecuDRAFT_3682"/>
<proteinExistence type="predicted"/>
<dbReference type="InterPro" id="IPR001509">
    <property type="entry name" value="Epimerase_deHydtase"/>
</dbReference>
<dbReference type="InterPro" id="IPR036291">
    <property type="entry name" value="NAD(P)-bd_dom_sf"/>
</dbReference>
<feature type="domain" description="NAD-dependent epimerase/dehydratase" evidence="2">
    <location>
        <begin position="13"/>
        <end position="118"/>
    </location>
</feature>